<protein>
    <recommendedName>
        <fullName evidence="2">ATP-dependent Clp protease proteolytic subunit</fullName>
    </recommendedName>
</protein>
<organism evidence="4 5">
    <name type="scientific">Rhynchospora breviuscula</name>
    <dbReference type="NCBI Taxonomy" id="2022672"/>
    <lineage>
        <taxon>Eukaryota</taxon>
        <taxon>Viridiplantae</taxon>
        <taxon>Streptophyta</taxon>
        <taxon>Embryophyta</taxon>
        <taxon>Tracheophyta</taxon>
        <taxon>Spermatophyta</taxon>
        <taxon>Magnoliopsida</taxon>
        <taxon>Liliopsida</taxon>
        <taxon>Poales</taxon>
        <taxon>Cyperaceae</taxon>
        <taxon>Cyperoideae</taxon>
        <taxon>Rhynchosporeae</taxon>
        <taxon>Rhynchospora</taxon>
    </lineage>
</organism>
<evidence type="ECO:0000256" key="3">
    <source>
        <dbReference type="SAM" id="MobiDB-lite"/>
    </source>
</evidence>
<dbReference type="CDD" id="cd07017">
    <property type="entry name" value="S14_ClpP_2"/>
    <property type="match status" value="1"/>
</dbReference>
<dbReference type="InterPro" id="IPR023562">
    <property type="entry name" value="ClpP/TepA"/>
</dbReference>
<dbReference type="GO" id="GO:0004252">
    <property type="term" value="F:serine-type endopeptidase activity"/>
    <property type="evidence" value="ECO:0007669"/>
    <property type="project" value="InterPro"/>
</dbReference>
<comment type="similarity">
    <text evidence="1 2">Belongs to the peptidase S14 family.</text>
</comment>
<dbReference type="Pfam" id="PF00574">
    <property type="entry name" value="CLP_protease"/>
    <property type="match status" value="1"/>
</dbReference>
<dbReference type="InterPro" id="IPR029045">
    <property type="entry name" value="ClpP/crotonase-like_dom_sf"/>
</dbReference>
<feature type="region of interest" description="Disordered" evidence="3">
    <location>
        <begin position="1"/>
        <end position="52"/>
    </location>
</feature>
<dbReference type="GO" id="GO:0009368">
    <property type="term" value="C:endopeptidase Clp complex"/>
    <property type="evidence" value="ECO:0007669"/>
    <property type="project" value="TreeGrafter"/>
</dbReference>
<dbReference type="GO" id="GO:0009536">
    <property type="term" value="C:plastid"/>
    <property type="evidence" value="ECO:0007669"/>
    <property type="project" value="UniProtKB-ARBA"/>
</dbReference>
<proteinExistence type="inferred from homology"/>
<comment type="caution">
    <text evidence="4">The sequence shown here is derived from an EMBL/GenBank/DDBJ whole genome shotgun (WGS) entry which is preliminary data.</text>
</comment>
<sequence length="336" mass="37272">MATGSALTLRHLSPRPPVSMSPSPSPSFSSSLHPLPKRRPRSSLAASNPRFPMPPIDFNDPFVSGLNAADSFDFWPKLRKGPDFLPSLDVVASSSFAPSRPRESLEVKTPPAQIDETRLLTEPPPDLESKLLYARIVYLCLPLVPVVSELIIAELLYLQGMNPHEPIYLYINSTGTAGDNGEPVALETEGFAVYDTMMCLKNEVHTVLVGTAAGHASLLLAAGTKGKRYMFPRARALIQQPRMPSYGEMSTSDLVIRTREALIQRNKFAELIGEHTGNSFEKVEKLMRGPFYMDFNEAKEFGLVDKMPTRKDKLMADVPSLDEWDIRAGITRTRED</sequence>
<gene>
    <name evidence="4" type="ORF">LUZ63_007900</name>
</gene>
<feature type="compositionally biased region" description="Pro residues" evidence="3">
    <location>
        <begin position="14"/>
        <end position="25"/>
    </location>
</feature>
<dbReference type="Gene3D" id="3.90.226.10">
    <property type="entry name" value="2-enoyl-CoA Hydratase, Chain A, domain 1"/>
    <property type="match status" value="1"/>
</dbReference>
<dbReference type="EMBL" id="JAMQYH010000002">
    <property type="protein sequence ID" value="KAJ1699388.1"/>
    <property type="molecule type" value="Genomic_DNA"/>
</dbReference>
<dbReference type="SUPFAM" id="SSF52096">
    <property type="entry name" value="ClpP/crotonase"/>
    <property type="match status" value="1"/>
</dbReference>
<dbReference type="InterPro" id="IPR001907">
    <property type="entry name" value="ClpP"/>
</dbReference>
<dbReference type="Proteomes" id="UP001151287">
    <property type="component" value="Unassembled WGS sequence"/>
</dbReference>
<evidence type="ECO:0000313" key="5">
    <source>
        <dbReference type="Proteomes" id="UP001151287"/>
    </source>
</evidence>
<dbReference type="GO" id="GO:0006515">
    <property type="term" value="P:protein quality control for misfolded or incompletely synthesized proteins"/>
    <property type="evidence" value="ECO:0007669"/>
    <property type="project" value="TreeGrafter"/>
</dbReference>
<dbReference type="OrthoDB" id="2017408at2759"/>
<accession>A0A9Q0HVH0</accession>
<evidence type="ECO:0000313" key="4">
    <source>
        <dbReference type="EMBL" id="KAJ1699388.1"/>
    </source>
</evidence>
<dbReference type="GO" id="GO:0004176">
    <property type="term" value="F:ATP-dependent peptidase activity"/>
    <property type="evidence" value="ECO:0007669"/>
    <property type="project" value="InterPro"/>
</dbReference>
<keyword evidence="5" id="KW-1185">Reference proteome</keyword>
<dbReference type="AlphaFoldDB" id="A0A9Q0HVH0"/>
<reference evidence="4" key="1">
    <citation type="journal article" date="2022" name="Cell">
        <title>Repeat-based holocentromeres influence genome architecture and karyotype evolution.</title>
        <authorList>
            <person name="Hofstatter P.G."/>
            <person name="Thangavel G."/>
            <person name="Lux T."/>
            <person name="Neumann P."/>
            <person name="Vondrak T."/>
            <person name="Novak P."/>
            <person name="Zhang M."/>
            <person name="Costa L."/>
            <person name="Castellani M."/>
            <person name="Scott A."/>
            <person name="Toegelov H."/>
            <person name="Fuchs J."/>
            <person name="Mata-Sucre Y."/>
            <person name="Dias Y."/>
            <person name="Vanzela A.L.L."/>
            <person name="Huettel B."/>
            <person name="Almeida C.C.S."/>
            <person name="Simkova H."/>
            <person name="Souza G."/>
            <person name="Pedrosa-Harand A."/>
            <person name="Macas J."/>
            <person name="Mayer K.F.X."/>
            <person name="Houben A."/>
            <person name="Marques A."/>
        </authorList>
    </citation>
    <scope>NUCLEOTIDE SEQUENCE</scope>
    <source>
        <strain evidence="4">RhyBre1mFocal</strain>
    </source>
</reference>
<dbReference type="PANTHER" id="PTHR10381:SF6">
    <property type="entry name" value="ATP-DEPENDENT CLP PROTEASE PROTEOLYTIC SUBUNIT-RELATED PROTEIN 3, CHLOROPLASTIC"/>
    <property type="match status" value="1"/>
</dbReference>
<evidence type="ECO:0000256" key="1">
    <source>
        <dbReference type="ARBA" id="ARBA00007039"/>
    </source>
</evidence>
<dbReference type="PRINTS" id="PR00127">
    <property type="entry name" value="CLPPROTEASEP"/>
</dbReference>
<evidence type="ECO:0000256" key="2">
    <source>
        <dbReference type="RuleBase" id="RU003567"/>
    </source>
</evidence>
<name>A0A9Q0HVH0_9POAL</name>
<dbReference type="PANTHER" id="PTHR10381">
    <property type="entry name" value="ATP-DEPENDENT CLP PROTEASE PROTEOLYTIC SUBUNIT"/>
    <property type="match status" value="1"/>
</dbReference>
<dbReference type="GO" id="GO:0051117">
    <property type="term" value="F:ATPase binding"/>
    <property type="evidence" value="ECO:0007669"/>
    <property type="project" value="TreeGrafter"/>
</dbReference>